<dbReference type="RefSeq" id="WP_188696917.1">
    <property type="nucleotide sequence ID" value="NZ_BMLS01000005.1"/>
</dbReference>
<comment type="similarity">
    <text evidence="1">Belongs to the aspartyl/asparaginyl beta-hydroxylase family.</text>
</comment>
<dbReference type="PANTHER" id="PTHR46332:SF5">
    <property type="entry name" value="ASPARTATE BETA-HYDROXYLASE DOMAIN CONTAINING 2"/>
    <property type="match status" value="1"/>
</dbReference>
<keyword evidence="6" id="KW-1185">Reference proteome</keyword>
<evidence type="ECO:0000313" key="6">
    <source>
        <dbReference type="Proteomes" id="UP000606935"/>
    </source>
</evidence>
<keyword evidence="3" id="KW-0560">Oxidoreductase</keyword>
<evidence type="ECO:0000313" key="5">
    <source>
        <dbReference type="EMBL" id="GGO72264.1"/>
    </source>
</evidence>
<sequence length="434" mass="49558">MQNEAKEGADMDVTLQEARQQAQSGLHEGAAESYRKLLKHAEYSVEANVFLYRFASRHGRFAEAAFNLESLLSTHRVEPVWHHHLGQVLQKLAETDPQGTALIKLVELLPFAYSSRLVLGRLLEVQGQLEQATQHYLSAINTANRKGFWHNEASTAPWCRAFVLHALKTVEQYRQHLFHSWLEPLWEEYGKEAMQRVSKTMKMFSGELPLELADKRQIPSFLYVPDLPISPVFDAESLPFAEEYESKSEQIIQELHALLDDGYKFKLFQEGEAGRGLTEGGDWNAFFFHRHGKTFSDNHSRCPNTSAALQTLPLVRIKEHGPEVCFSLMQPGSHILPHRGVTNSRAVLHMGLIIPDHCRLNLLNVQEISWQQGKIFAFDDTYLHEAWNRSEQLRAVLLADIWNPFLSQEECMALTTLIEKIGVFNRQHTPGDGI</sequence>
<reference evidence="5" key="1">
    <citation type="journal article" date="2014" name="Int. J. Syst. Evol. Microbiol.">
        <title>Complete genome sequence of Corynebacterium casei LMG S-19264T (=DSM 44701T), isolated from a smear-ripened cheese.</title>
        <authorList>
            <consortium name="US DOE Joint Genome Institute (JGI-PGF)"/>
            <person name="Walter F."/>
            <person name="Albersmeier A."/>
            <person name="Kalinowski J."/>
            <person name="Ruckert C."/>
        </authorList>
    </citation>
    <scope>NUCLEOTIDE SEQUENCE</scope>
    <source>
        <strain evidence="5">CGMCC 1.7086</strain>
    </source>
</reference>
<evidence type="ECO:0000256" key="3">
    <source>
        <dbReference type="ARBA" id="ARBA00023002"/>
    </source>
</evidence>
<dbReference type="Gene3D" id="1.25.40.10">
    <property type="entry name" value="Tetratricopeptide repeat domain"/>
    <property type="match status" value="1"/>
</dbReference>
<evidence type="ECO:0000259" key="4">
    <source>
        <dbReference type="Pfam" id="PF05118"/>
    </source>
</evidence>
<dbReference type="Gene3D" id="2.60.120.330">
    <property type="entry name" value="B-lactam Antibiotic, Isopenicillin N Synthase, Chain"/>
    <property type="match status" value="1"/>
</dbReference>
<dbReference type="InterPro" id="IPR051821">
    <property type="entry name" value="Asp/Asn_beta-hydroxylase"/>
</dbReference>
<evidence type="ECO:0000256" key="1">
    <source>
        <dbReference type="ARBA" id="ARBA00007730"/>
    </source>
</evidence>
<proteinExistence type="inferred from homology"/>
<feature type="domain" description="Aspartyl/asparaginy/proline hydroxylase" evidence="4">
    <location>
        <begin position="246"/>
        <end position="404"/>
    </location>
</feature>
<protein>
    <recommendedName>
        <fullName evidence="4">Aspartyl/asparaginy/proline hydroxylase domain-containing protein</fullName>
    </recommendedName>
</protein>
<dbReference type="InterPro" id="IPR027443">
    <property type="entry name" value="IPNS-like_sf"/>
</dbReference>
<keyword evidence="2" id="KW-0223">Dioxygenase</keyword>
<gene>
    <name evidence="5" type="ORF">GCM10010982_29970</name>
</gene>
<organism evidence="5 6">
    <name type="scientific">Bowmanella pacifica</name>
    <dbReference type="NCBI Taxonomy" id="502051"/>
    <lineage>
        <taxon>Bacteria</taxon>
        <taxon>Pseudomonadati</taxon>
        <taxon>Pseudomonadota</taxon>
        <taxon>Gammaproteobacteria</taxon>
        <taxon>Alteromonadales</taxon>
        <taxon>Alteromonadaceae</taxon>
        <taxon>Bowmanella</taxon>
    </lineage>
</organism>
<dbReference type="GO" id="GO:0051213">
    <property type="term" value="F:dioxygenase activity"/>
    <property type="evidence" value="ECO:0007669"/>
    <property type="project" value="UniProtKB-KW"/>
</dbReference>
<dbReference type="PANTHER" id="PTHR46332">
    <property type="entry name" value="ASPARTATE BETA-HYDROXYLASE DOMAIN-CONTAINING PROTEIN 2"/>
    <property type="match status" value="1"/>
</dbReference>
<name>A0A917Z245_9ALTE</name>
<dbReference type="GO" id="GO:0016020">
    <property type="term" value="C:membrane"/>
    <property type="evidence" value="ECO:0007669"/>
    <property type="project" value="TreeGrafter"/>
</dbReference>
<dbReference type="SUPFAM" id="SSF48452">
    <property type="entry name" value="TPR-like"/>
    <property type="match status" value="1"/>
</dbReference>
<dbReference type="Proteomes" id="UP000606935">
    <property type="component" value="Unassembled WGS sequence"/>
</dbReference>
<dbReference type="EMBL" id="BMLS01000005">
    <property type="protein sequence ID" value="GGO72264.1"/>
    <property type="molecule type" value="Genomic_DNA"/>
</dbReference>
<reference evidence="5" key="2">
    <citation type="submission" date="2020-09" db="EMBL/GenBank/DDBJ databases">
        <authorList>
            <person name="Sun Q."/>
            <person name="Zhou Y."/>
        </authorList>
    </citation>
    <scope>NUCLEOTIDE SEQUENCE</scope>
    <source>
        <strain evidence="5">CGMCC 1.7086</strain>
    </source>
</reference>
<comment type="caution">
    <text evidence="5">The sequence shown here is derived from an EMBL/GenBank/DDBJ whole genome shotgun (WGS) entry which is preliminary data.</text>
</comment>
<dbReference type="InterPro" id="IPR011990">
    <property type="entry name" value="TPR-like_helical_dom_sf"/>
</dbReference>
<dbReference type="InterPro" id="IPR007803">
    <property type="entry name" value="Asp/Arg/Pro-Hydrxlase"/>
</dbReference>
<accession>A0A917Z245</accession>
<dbReference type="SUPFAM" id="SSF51197">
    <property type="entry name" value="Clavaminate synthase-like"/>
    <property type="match status" value="1"/>
</dbReference>
<dbReference type="AlphaFoldDB" id="A0A917Z245"/>
<dbReference type="Pfam" id="PF05118">
    <property type="entry name" value="Asp_Arg_Hydrox"/>
    <property type="match status" value="1"/>
</dbReference>
<evidence type="ECO:0000256" key="2">
    <source>
        <dbReference type="ARBA" id="ARBA00022964"/>
    </source>
</evidence>